<gene>
    <name evidence="2" type="ORF">ACFQKB_12425</name>
</gene>
<evidence type="ECO:0000313" key="2">
    <source>
        <dbReference type="EMBL" id="MFC6880568.1"/>
    </source>
</evidence>
<protein>
    <submittedName>
        <fullName evidence="2">Uncharacterized protein</fullName>
    </submittedName>
</protein>
<evidence type="ECO:0000313" key="3">
    <source>
        <dbReference type="Proteomes" id="UP001596380"/>
    </source>
</evidence>
<sequence length="64" mass="7389">MSDEPILDTEYPYYADRAAGQAAEQRRQGAELERLAEKDEDPAVRSARLRARALSRARRERAER</sequence>
<accession>A0ABW2CIN3</accession>
<name>A0ABW2CIN3_9ACTN</name>
<comment type="caution">
    <text evidence="2">The sequence shown here is derived from an EMBL/GenBank/DDBJ whole genome shotgun (WGS) entry which is preliminary data.</text>
</comment>
<dbReference type="Proteomes" id="UP001596380">
    <property type="component" value="Unassembled WGS sequence"/>
</dbReference>
<feature type="region of interest" description="Disordered" evidence="1">
    <location>
        <begin position="1"/>
        <end position="47"/>
    </location>
</feature>
<feature type="compositionally biased region" description="Basic and acidic residues" evidence="1">
    <location>
        <begin position="24"/>
        <end position="43"/>
    </location>
</feature>
<organism evidence="2 3">
    <name type="scientific">Actinomadura yumaensis</name>
    <dbReference type="NCBI Taxonomy" id="111807"/>
    <lineage>
        <taxon>Bacteria</taxon>
        <taxon>Bacillati</taxon>
        <taxon>Actinomycetota</taxon>
        <taxon>Actinomycetes</taxon>
        <taxon>Streptosporangiales</taxon>
        <taxon>Thermomonosporaceae</taxon>
        <taxon>Actinomadura</taxon>
    </lineage>
</organism>
<dbReference type="EMBL" id="JBHSXS010000005">
    <property type="protein sequence ID" value="MFC6880568.1"/>
    <property type="molecule type" value="Genomic_DNA"/>
</dbReference>
<evidence type="ECO:0000256" key="1">
    <source>
        <dbReference type="SAM" id="MobiDB-lite"/>
    </source>
</evidence>
<proteinExistence type="predicted"/>
<dbReference type="RefSeq" id="WP_160820841.1">
    <property type="nucleotide sequence ID" value="NZ_JBHSXE010000001.1"/>
</dbReference>
<reference evidence="3" key="1">
    <citation type="journal article" date="2019" name="Int. J. Syst. Evol. Microbiol.">
        <title>The Global Catalogue of Microorganisms (GCM) 10K type strain sequencing project: providing services to taxonomists for standard genome sequencing and annotation.</title>
        <authorList>
            <consortium name="The Broad Institute Genomics Platform"/>
            <consortium name="The Broad Institute Genome Sequencing Center for Infectious Disease"/>
            <person name="Wu L."/>
            <person name="Ma J."/>
        </authorList>
    </citation>
    <scope>NUCLEOTIDE SEQUENCE [LARGE SCALE GENOMIC DNA]</scope>
    <source>
        <strain evidence="3">JCM 3369</strain>
    </source>
</reference>
<keyword evidence="3" id="KW-1185">Reference proteome</keyword>